<keyword evidence="1" id="KW-0732">Signal</keyword>
<evidence type="ECO:0000259" key="4">
    <source>
        <dbReference type="Pfam" id="PF07627"/>
    </source>
</evidence>
<protein>
    <recommendedName>
        <fullName evidence="10">Planctomycete cytochrome C</fullName>
    </recommendedName>
</protein>
<dbReference type="Pfam" id="PF07631">
    <property type="entry name" value="PSD4"/>
    <property type="match status" value="1"/>
</dbReference>
<feature type="signal peptide" evidence="1">
    <location>
        <begin position="1"/>
        <end position="22"/>
    </location>
</feature>
<feature type="domain" description="DUF1587" evidence="3">
    <location>
        <begin position="115"/>
        <end position="177"/>
    </location>
</feature>
<evidence type="ECO:0000259" key="3">
    <source>
        <dbReference type="Pfam" id="PF07626"/>
    </source>
</evidence>
<gene>
    <name evidence="8" type="ORF">V22_30350</name>
</gene>
<dbReference type="Pfam" id="PF07637">
    <property type="entry name" value="PSD5"/>
    <property type="match status" value="1"/>
</dbReference>
<feature type="domain" description="DUF1592" evidence="5">
    <location>
        <begin position="422"/>
        <end position="549"/>
    </location>
</feature>
<dbReference type="Pfam" id="PF07635">
    <property type="entry name" value="PSCyt1"/>
    <property type="match status" value="1"/>
</dbReference>
<feature type="domain" description="DUF1585" evidence="2">
    <location>
        <begin position="705"/>
        <end position="775"/>
    </location>
</feature>
<organism evidence="8 9">
    <name type="scientific">Calycomorphotria hydatis</name>
    <dbReference type="NCBI Taxonomy" id="2528027"/>
    <lineage>
        <taxon>Bacteria</taxon>
        <taxon>Pseudomonadati</taxon>
        <taxon>Planctomycetota</taxon>
        <taxon>Planctomycetia</taxon>
        <taxon>Planctomycetales</taxon>
        <taxon>Planctomycetaceae</taxon>
        <taxon>Calycomorphotria</taxon>
    </lineage>
</organism>
<dbReference type="Pfam" id="PF07624">
    <property type="entry name" value="PSD2"/>
    <property type="match status" value="1"/>
</dbReference>
<proteinExistence type="predicted"/>
<dbReference type="EMBL" id="CP036316">
    <property type="protein sequence ID" value="QDT65774.1"/>
    <property type="molecule type" value="Genomic_DNA"/>
</dbReference>
<name>A0A517TBM1_9PLAN</name>
<evidence type="ECO:0000259" key="2">
    <source>
        <dbReference type="Pfam" id="PF07624"/>
    </source>
</evidence>
<dbReference type="InterPro" id="IPR013043">
    <property type="entry name" value="DUF1595"/>
</dbReference>
<feature type="domain" description="DUF1595" evidence="7">
    <location>
        <begin position="358"/>
        <end position="416"/>
    </location>
</feature>
<evidence type="ECO:0000259" key="7">
    <source>
        <dbReference type="Pfam" id="PF07637"/>
    </source>
</evidence>
<dbReference type="Proteomes" id="UP000319976">
    <property type="component" value="Chromosome"/>
</dbReference>
<evidence type="ECO:0000259" key="5">
    <source>
        <dbReference type="Pfam" id="PF07631"/>
    </source>
</evidence>
<dbReference type="InterPro" id="IPR013036">
    <property type="entry name" value="DUF1587"/>
</dbReference>
<dbReference type="OrthoDB" id="175242at2"/>
<dbReference type="KEGG" id="chya:V22_30350"/>
<dbReference type="AlphaFoldDB" id="A0A517TBM1"/>
<dbReference type="Pfam" id="PF07627">
    <property type="entry name" value="PSCyt3"/>
    <property type="match status" value="1"/>
</dbReference>
<dbReference type="InterPro" id="IPR011429">
    <property type="entry name" value="Cyt_c_Planctomycete-type"/>
</dbReference>
<evidence type="ECO:0000313" key="9">
    <source>
        <dbReference type="Proteomes" id="UP000319976"/>
    </source>
</evidence>
<evidence type="ECO:0000313" key="8">
    <source>
        <dbReference type="EMBL" id="QDT65774.1"/>
    </source>
</evidence>
<dbReference type="InterPro" id="IPR011478">
    <property type="entry name" value="DUF1585"/>
</dbReference>
<evidence type="ECO:0000256" key="1">
    <source>
        <dbReference type="SAM" id="SignalP"/>
    </source>
</evidence>
<dbReference type="RefSeq" id="WP_145264263.1">
    <property type="nucleotide sequence ID" value="NZ_CP036316.1"/>
</dbReference>
<dbReference type="InterPro" id="IPR013039">
    <property type="entry name" value="DUF1588"/>
</dbReference>
<accession>A0A517TBM1</accession>
<dbReference type="InterPro" id="IPR013042">
    <property type="entry name" value="DUF1592"/>
</dbReference>
<feature type="domain" description="Cytochrome C Planctomycete-type" evidence="6">
    <location>
        <begin position="35"/>
        <end position="82"/>
    </location>
</feature>
<reference evidence="8 9" key="1">
    <citation type="submission" date="2019-02" db="EMBL/GenBank/DDBJ databases">
        <title>Deep-cultivation of Planctomycetes and their phenomic and genomic characterization uncovers novel biology.</title>
        <authorList>
            <person name="Wiegand S."/>
            <person name="Jogler M."/>
            <person name="Boedeker C."/>
            <person name="Pinto D."/>
            <person name="Vollmers J."/>
            <person name="Rivas-Marin E."/>
            <person name="Kohn T."/>
            <person name="Peeters S.H."/>
            <person name="Heuer A."/>
            <person name="Rast P."/>
            <person name="Oberbeckmann S."/>
            <person name="Bunk B."/>
            <person name="Jeske O."/>
            <person name="Meyerdierks A."/>
            <person name="Storesund J.E."/>
            <person name="Kallscheuer N."/>
            <person name="Luecker S."/>
            <person name="Lage O.M."/>
            <person name="Pohl T."/>
            <person name="Merkel B.J."/>
            <person name="Hornburger P."/>
            <person name="Mueller R.-W."/>
            <person name="Bruemmer F."/>
            <person name="Labrenz M."/>
            <person name="Spormann A.M."/>
            <person name="Op den Camp H."/>
            <person name="Overmann J."/>
            <person name="Amann R."/>
            <person name="Jetten M.S.M."/>
            <person name="Mascher T."/>
            <person name="Medema M.H."/>
            <person name="Devos D.P."/>
            <person name="Kaster A.-K."/>
            <person name="Ovreas L."/>
            <person name="Rohde M."/>
            <person name="Galperin M.Y."/>
            <person name="Jogler C."/>
        </authorList>
    </citation>
    <scope>NUCLEOTIDE SEQUENCE [LARGE SCALE GENOMIC DNA]</scope>
    <source>
        <strain evidence="8 9">V22</strain>
    </source>
</reference>
<sequence precursor="true">MGIPLVLRSILAVLVLCATASAGVKSSSAFIESYCIDCHGDAEPDGGLDLVNLEWSPMDTANRLKWISVFDRVYKSEMPPKDAEKPPVLETKGFLQKLGPVLYQVDQSESETILRRLNRREYEYTVRDLFSINVDVKDMLPEDGTSHGFDVVGEALAISTEQIEAYLAAADLIIDEILGPPRQSKSTLKTDDLSNNVPSYLIHKKVRVLDNSIVMFNRTQAAGKFQELTVRTAGTYRVKVNAKAFQSEKPLVMSIHAGDVITNRRGKHLIGYYDVHPGPNWTEIEFTTELSRGDTFEVAPYGTGLGYKSDANTTNIPGVQVGQAEMEGPLTNVWPPESRTQLLRGIDPKRATPADITNVLNRVLPRLFRRNVDSKEVAAFTQLGTTTLQAGRPWIEALRVSLKAALCSPEFLFLEEPVSNELDGYALASRLSFMLWRSSPDDELLSLAANGTLNDPAILGSQVERLLTDSKSQRFVDDFTGQWLDLHEIDFTEPDSSLYPEFDEFLKVSMLEETRRHFRKILDEDRSTAEFIDSDWLVLNERLATHYNLPGVYGVDFREVNLPPDSLRGGVLTQGAVLKVTANGTNTSPVLRGVWVLERIMGKSTPPPPSNVPAVEPDIRGTTTLRELLERHRSDENCAGCHSKIDPPGFALESFDVIGGHRDWYRSLTAGDRVNRTYGPAGVKRVAYKKAQDVDATGTLEGHGKFNDIQDFKKLLLKEPEQITHCLVEKLLIFGTGRELSFSDRVDMKSIVESVAKEKHGFRTLLHHVIQSKVFQSP</sequence>
<feature type="domain" description="DUF1588" evidence="4">
    <location>
        <begin position="568"/>
        <end position="663"/>
    </location>
</feature>
<evidence type="ECO:0000259" key="6">
    <source>
        <dbReference type="Pfam" id="PF07635"/>
    </source>
</evidence>
<evidence type="ECO:0008006" key="10">
    <source>
        <dbReference type="Google" id="ProtNLM"/>
    </source>
</evidence>
<feature type="chain" id="PRO_5021724253" description="Planctomycete cytochrome C" evidence="1">
    <location>
        <begin position="23"/>
        <end position="778"/>
    </location>
</feature>
<keyword evidence="9" id="KW-1185">Reference proteome</keyword>
<dbReference type="Pfam" id="PF07626">
    <property type="entry name" value="PSD3"/>
    <property type="match status" value="1"/>
</dbReference>